<proteinExistence type="predicted"/>
<evidence type="ECO:0000313" key="2">
    <source>
        <dbReference type="EMBL" id="GEN72936.1"/>
    </source>
</evidence>
<keyword evidence="1" id="KW-0812">Transmembrane</keyword>
<feature type="transmembrane region" description="Helical" evidence="1">
    <location>
        <begin position="27"/>
        <end position="47"/>
    </location>
</feature>
<dbReference type="EMBL" id="BJYI01000011">
    <property type="protein sequence ID" value="GEN72936.1"/>
    <property type="molecule type" value="Genomic_DNA"/>
</dbReference>
<gene>
    <name evidence="2" type="ORF">CLA01_30080</name>
</gene>
<dbReference type="Proteomes" id="UP000321150">
    <property type="component" value="Unassembled WGS sequence"/>
</dbReference>
<sequence>MKKIIAISCIILALIFLNYPVFDSEGISYLIIFTCFVAICFSGAKIYSPRAENYDSVEKEADQLEKYDGDFQYTNEGFYNKQKKPVELIKWDEIISVYSFSIPVSKHKRETGLEVITYKNSYEFSRSTPGIKKLTNEMYNHLPDWQLNSPTIRINNHGLEKTKLYERHHEKNL</sequence>
<organism evidence="2 3">
    <name type="scientific">Chryseobacterium lathyri</name>
    <dbReference type="NCBI Taxonomy" id="395933"/>
    <lineage>
        <taxon>Bacteria</taxon>
        <taxon>Pseudomonadati</taxon>
        <taxon>Bacteroidota</taxon>
        <taxon>Flavobacteriia</taxon>
        <taxon>Flavobacteriales</taxon>
        <taxon>Weeksellaceae</taxon>
        <taxon>Chryseobacterium group</taxon>
        <taxon>Chryseobacterium</taxon>
    </lineage>
</organism>
<evidence type="ECO:0000313" key="3">
    <source>
        <dbReference type="Proteomes" id="UP000321150"/>
    </source>
</evidence>
<keyword evidence="1" id="KW-1133">Transmembrane helix</keyword>
<name>A0A511YCK9_9FLAO</name>
<keyword evidence="1" id="KW-0472">Membrane</keyword>
<accession>A0A511YCK9</accession>
<dbReference type="AlphaFoldDB" id="A0A511YCK9"/>
<dbReference type="RefSeq" id="WP_167409406.1">
    <property type="nucleotide sequence ID" value="NZ_BJYI01000011.1"/>
</dbReference>
<feature type="transmembrane region" description="Helical" evidence="1">
    <location>
        <begin position="5"/>
        <end position="21"/>
    </location>
</feature>
<protein>
    <submittedName>
        <fullName evidence="2">Uncharacterized protein</fullName>
    </submittedName>
</protein>
<evidence type="ECO:0000256" key="1">
    <source>
        <dbReference type="SAM" id="Phobius"/>
    </source>
</evidence>
<comment type="caution">
    <text evidence="2">The sequence shown here is derived from an EMBL/GenBank/DDBJ whole genome shotgun (WGS) entry which is preliminary data.</text>
</comment>
<reference evidence="2 3" key="1">
    <citation type="submission" date="2019-07" db="EMBL/GenBank/DDBJ databases">
        <title>Whole genome shotgun sequence of Chryseobacterium lathyri NBRC 105250.</title>
        <authorList>
            <person name="Hosoyama A."/>
            <person name="Uohara A."/>
            <person name="Ohji S."/>
            <person name="Ichikawa N."/>
        </authorList>
    </citation>
    <scope>NUCLEOTIDE SEQUENCE [LARGE SCALE GENOMIC DNA]</scope>
    <source>
        <strain evidence="2 3">NBRC 105250</strain>
    </source>
</reference>